<accession>A0ABP5CGE3</accession>
<keyword evidence="2" id="KW-1185">Reference proteome</keyword>
<dbReference type="Proteomes" id="UP001500571">
    <property type="component" value="Unassembled WGS sequence"/>
</dbReference>
<reference evidence="2" key="1">
    <citation type="journal article" date="2019" name="Int. J. Syst. Evol. Microbiol.">
        <title>The Global Catalogue of Microorganisms (GCM) 10K type strain sequencing project: providing services to taxonomists for standard genome sequencing and annotation.</title>
        <authorList>
            <consortium name="The Broad Institute Genomics Platform"/>
            <consortium name="The Broad Institute Genome Sequencing Center for Infectious Disease"/>
            <person name="Wu L."/>
            <person name="Ma J."/>
        </authorList>
    </citation>
    <scope>NUCLEOTIDE SEQUENCE [LARGE SCALE GENOMIC DNA]</scope>
    <source>
        <strain evidence="2">JCM 15309</strain>
    </source>
</reference>
<evidence type="ECO:0000313" key="2">
    <source>
        <dbReference type="Proteomes" id="UP001500571"/>
    </source>
</evidence>
<dbReference type="EMBL" id="BAAAPB010000002">
    <property type="protein sequence ID" value="GAA1963174.1"/>
    <property type="molecule type" value="Genomic_DNA"/>
</dbReference>
<dbReference type="Pfam" id="PF13489">
    <property type="entry name" value="Methyltransf_23"/>
    <property type="match status" value="1"/>
</dbReference>
<dbReference type="RefSeq" id="WP_344045067.1">
    <property type="nucleotide sequence ID" value="NZ_BAAAPB010000002.1"/>
</dbReference>
<dbReference type="CDD" id="cd02440">
    <property type="entry name" value="AdoMet_MTases"/>
    <property type="match status" value="1"/>
</dbReference>
<dbReference type="SUPFAM" id="SSF53335">
    <property type="entry name" value="S-adenosyl-L-methionine-dependent methyltransferases"/>
    <property type="match status" value="1"/>
</dbReference>
<comment type="caution">
    <text evidence="1">The sequence shown here is derived from an EMBL/GenBank/DDBJ whole genome shotgun (WGS) entry which is preliminary data.</text>
</comment>
<proteinExistence type="predicted"/>
<evidence type="ECO:0008006" key="3">
    <source>
        <dbReference type="Google" id="ProtNLM"/>
    </source>
</evidence>
<name>A0ABP5CGE3_9ACTN</name>
<sequence length="236" mass="26665">MGLKQVRAQIDKDLGNSADRQFFSPAVYSQYQVTLPLIRANARGRFIDLGCGEMPYRPYVEPQTDEYHTFDIEERTAGVTYVGDIQSMPQVPSAYYDTAVSLEVFEHVPDPRAAAAEVFRVLQPGGTFIMSVPHMSRLHEEPYDFFRYTKYGVRRILEDAGFTDVEVTKRGGLLSFVGHQVSTAILTLTWRIPGVRRLGWTLNKWLVTRLAYSVDSRLDRGGLFAMGYTAIAKKPA</sequence>
<dbReference type="Gene3D" id="3.40.50.150">
    <property type="entry name" value="Vaccinia Virus protein VP39"/>
    <property type="match status" value="1"/>
</dbReference>
<dbReference type="InterPro" id="IPR029063">
    <property type="entry name" value="SAM-dependent_MTases_sf"/>
</dbReference>
<evidence type="ECO:0000313" key="1">
    <source>
        <dbReference type="EMBL" id="GAA1963174.1"/>
    </source>
</evidence>
<gene>
    <name evidence="1" type="ORF">GCM10009798_23840</name>
</gene>
<organism evidence="1 2">
    <name type="scientific">Nocardioides panacihumi</name>
    <dbReference type="NCBI Taxonomy" id="400774"/>
    <lineage>
        <taxon>Bacteria</taxon>
        <taxon>Bacillati</taxon>
        <taxon>Actinomycetota</taxon>
        <taxon>Actinomycetes</taxon>
        <taxon>Propionibacteriales</taxon>
        <taxon>Nocardioidaceae</taxon>
        <taxon>Nocardioides</taxon>
    </lineage>
</organism>
<protein>
    <recommendedName>
        <fullName evidence="3">Class I SAM-dependent methyltransferase</fullName>
    </recommendedName>
</protein>